<protein>
    <submittedName>
        <fullName evidence="2">Prepilin-type processing-associated H-X9-DG domain-containing protein</fullName>
    </submittedName>
</protein>
<organism evidence="2 3">
    <name type="scientific">Abditibacterium utsteinense</name>
    <dbReference type="NCBI Taxonomy" id="1960156"/>
    <lineage>
        <taxon>Bacteria</taxon>
        <taxon>Pseudomonadati</taxon>
        <taxon>Abditibacteriota</taxon>
        <taxon>Abditibacteriia</taxon>
        <taxon>Abditibacteriales</taxon>
        <taxon>Abditibacteriaceae</taxon>
        <taxon>Abditibacterium</taxon>
    </lineage>
</organism>
<keyword evidence="3" id="KW-1185">Reference proteome</keyword>
<gene>
    <name evidence="2" type="ORF">B1R32_10629</name>
</gene>
<feature type="chain" id="PRO_5015431891" evidence="1">
    <location>
        <begin position="20"/>
        <end position="329"/>
    </location>
</feature>
<evidence type="ECO:0000313" key="3">
    <source>
        <dbReference type="Proteomes" id="UP000237684"/>
    </source>
</evidence>
<evidence type="ECO:0000313" key="2">
    <source>
        <dbReference type="EMBL" id="PQV64185.1"/>
    </source>
</evidence>
<dbReference type="OrthoDB" id="9981827at2"/>
<reference evidence="2 3" key="1">
    <citation type="journal article" date="2018" name="Syst. Appl. Microbiol.">
        <title>Abditibacterium utsteinense sp. nov., the first cultivated member of candidate phylum FBP, isolated from ice-free Antarctic soil samples.</title>
        <authorList>
            <person name="Tahon G."/>
            <person name="Tytgat B."/>
            <person name="Lebbe L."/>
            <person name="Carlier A."/>
            <person name="Willems A."/>
        </authorList>
    </citation>
    <scope>NUCLEOTIDE SEQUENCE [LARGE SCALE GENOMIC DNA]</scope>
    <source>
        <strain evidence="2 3">LMG 29911</strain>
    </source>
</reference>
<accession>A0A2S8STQ5</accession>
<keyword evidence="1" id="KW-0732">Signal</keyword>
<dbReference type="EMBL" id="NIGF01000006">
    <property type="protein sequence ID" value="PQV64185.1"/>
    <property type="molecule type" value="Genomic_DNA"/>
</dbReference>
<evidence type="ECO:0000256" key="1">
    <source>
        <dbReference type="SAM" id="SignalP"/>
    </source>
</evidence>
<dbReference type="Proteomes" id="UP000237684">
    <property type="component" value="Unassembled WGS sequence"/>
</dbReference>
<name>A0A2S8STQ5_9BACT</name>
<sequence>MIRSLLFLAAISLLAPAVAQPTGRPVPVAEGETSARQIDATVRAFVENLNGSNVYFGAVDKVFGVTNYGYFGGPAWGAEWGKKRGALRLEIEKIEVSEVKATGAKARVSYFWRSDAPRFRSQTIEENLGLIIGTPPSLGEKARWQIVAQHTPKTRDEATMTYHQPPPENAKGAAILPDNEPVLAEAAFEIAFPGQAKSQAAQWSSLESGEKSLANLQKLGLAALQFTQDYDQKFALAPEYFQEALLPYSHQPEIALIPASGQPYTFNRNLSGQSSAPAQLPNASRTVMFYEGENEKPVFRYATRAAILFADGHAALVSYQESQSLKWKP</sequence>
<dbReference type="InParanoid" id="A0A2S8STQ5"/>
<comment type="caution">
    <text evidence="2">The sequence shown here is derived from an EMBL/GenBank/DDBJ whole genome shotgun (WGS) entry which is preliminary data.</text>
</comment>
<dbReference type="RefSeq" id="WP_105483329.1">
    <property type="nucleotide sequence ID" value="NZ_NIGF01000006.1"/>
</dbReference>
<feature type="signal peptide" evidence="1">
    <location>
        <begin position="1"/>
        <end position="19"/>
    </location>
</feature>
<proteinExistence type="predicted"/>
<dbReference type="AlphaFoldDB" id="A0A2S8STQ5"/>